<keyword evidence="1" id="KW-1133">Transmembrane helix</keyword>
<feature type="signal peptide" evidence="2">
    <location>
        <begin position="1"/>
        <end position="21"/>
    </location>
</feature>
<reference evidence="3" key="1">
    <citation type="submission" date="2022-03" db="EMBL/GenBank/DDBJ databases">
        <authorList>
            <person name="Alioto T."/>
            <person name="Alioto T."/>
            <person name="Gomez Garrido J."/>
        </authorList>
    </citation>
    <scope>NUCLEOTIDE SEQUENCE</scope>
</reference>
<evidence type="ECO:0000313" key="4">
    <source>
        <dbReference type="Proteomes" id="UP001295444"/>
    </source>
</evidence>
<sequence length="96" mass="10307">MKTFLKLIVLQVLFAVTETAAASGTTADSSSDVSGLLQCPTEDICTVASKCCVPAVDSYGWIAAAVGWSLWFLTLILYCVGKVMDLRPNEPKYLQA</sequence>
<accession>A0AAD1VWW8</accession>
<dbReference type="AlphaFoldDB" id="A0AAD1VWW8"/>
<keyword evidence="1" id="KW-0812">Transmembrane</keyword>
<dbReference type="EMBL" id="OW240914">
    <property type="protein sequence ID" value="CAH2276511.1"/>
    <property type="molecule type" value="Genomic_DNA"/>
</dbReference>
<protein>
    <recommendedName>
        <fullName evidence="5">Transmembrane protein 213</fullName>
    </recommendedName>
</protein>
<feature type="chain" id="PRO_5042210772" description="Transmembrane protein 213" evidence="2">
    <location>
        <begin position="22"/>
        <end position="96"/>
    </location>
</feature>
<organism evidence="3 4">
    <name type="scientific">Pelobates cultripes</name>
    <name type="common">Western spadefoot toad</name>
    <dbReference type="NCBI Taxonomy" id="61616"/>
    <lineage>
        <taxon>Eukaryota</taxon>
        <taxon>Metazoa</taxon>
        <taxon>Chordata</taxon>
        <taxon>Craniata</taxon>
        <taxon>Vertebrata</taxon>
        <taxon>Euteleostomi</taxon>
        <taxon>Amphibia</taxon>
        <taxon>Batrachia</taxon>
        <taxon>Anura</taxon>
        <taxon>Pelobatoidea</taxon>
        <taxon>Pelobatidae</taxon>
        <taxon>Pelobates</taxon>
    </lineage>
</organism>
<name>A0AAD1VWW8_PELCU</name>
<proteinExistence type="predicted"/>
<dbReference type="PANTHER" id="PTHR36293">
    <property type="entry name" value="TRANSMEMBRANE PROTEIN 213"/>
    <property type="match status" value="1"/>
</dbReference>
<evidence type="ECO:0000313" key="3">
    <source>
        <dbReference type="EMBL" id="CAH2276511.1"/>
    </source>
</evidence>
<dbReference type="PANTHER" id="PTHR36293:SF1">
    <property type="entry name" value="TRANSMEMBRANE PROTEIN 213"/>
    <property type="match status" value="1"/>
</dbReference>
<keyword evidence="1" id="KW-0472">Membrane</keyword>
<feature type="transmembrane region" description="Helical" evidence="1">
    <location>
        <begin position="59"/>
        <end position="80"/>
    </location>
</feature>
<keyword evidence="2" id="KW-0732">Signal</keyword>
<dbReference type="InterPro" id="IPR028121">
    <property type="entry name" value="TMEM213"/>
</dbReference>
<dbReference type="Pfam" id="PF15192">
    <property type="entry name" value="TMEM213"/>
    <property type="match status" value="1"/>
</dbReference>
<evidence type="ECO:0000256" key="1">
    <source>
        <dbReference type="SAM" id="Phobius"/>
    </source>
</evidence>
<evidence type="ECO:0008006" key="5">
    <source>
        <dbReference type="Google" id="ProtNLM"/>
    </source>
</evidence>
<gene>
    <name evidence="3" type="ORF">PECUL_23A022433</name>
</gene>
<evidence type="ECO:0000256" key="2">
    <source>
        <dbReference type="SAM" id="SignalP"/>
    </source>
</evidence>
<keyword evidence="4" id="KW-1185">Reference proteome</keyword>
<dbReference type="Proteomes" id="UP001295444">
    <property type="component" value="Chromosome 03"/>
</dbReference>